<dbReference type="OrthoDB" id="3806873at2"/>
<dbReference type="KEGG" id="sted:SPTER_26810"/>
<dbReference type="CDD" id="cd05152">
    <property type="entry name" value="MPH2"/>
    <property type="match status" value="1"/>
</dbReference>
<keyword evidence="3" id="KW-1185">Reference proteome</keyword>
<dbReference type="Gene3D" id="3.90.1200.10">
    <property type="match status" value="1"/>
</dbReference>
<dbReference type="Proteomes" id="UP000320776">
    <property type="component" value="Chromosome"/>
</dbReference>
<evidence type="ECO:0000313" key="2">
    <source>
        <dbReference type="EMBL" id="QDR81303.1"/>
    </source>
</evidence>
<evidence type="ECO:0000259" key="1">
    <source>
        <dbReference type="Pfam" id="PF01636"/>
    </source>
</evidence>
<dbReference type="InterPro" id="IPR051678">
    <property type="entry name" value="AGP_Transferase"/>
</dbReference>
<feature type="domain" description="Aminoglycoside phosphotransferase" evidence="1">
    <location>
        <begin position="25"/>
        <end position="264"/>
    </location>
</feature>
<dbReference type="AlphaFoldDB" id="A0A517DVE3"/>
<organism evidence="2 3">
    <name type="scientific">Sporomusa termitida</name>
    <dbReference type="NCBI Taxonomy" id="2377"/>
    <lineage>
        <taxon>Bacteria</taxon>
        <taxon>Bacillati</taxon>
        <taxon>Bacillota</taxon>
        <taxon>Negativicutes</taxon>
        <taxon>Selenomonadales</taxon>
        <taxon>Sporomusaceae</taxon>
        <taxon>Sporomusa</taxon>
    </lineage>
</organism>
<gene>
    <name evidence="2" type="ORF">SPTER_26810</name>
</gene>
<dbReference type="SUPFAM" id="SSF56112">
    <property type="entry name" value="Protein kinase-like (PK-like)"/>
    <property type="match status" value="1"/>
</dbReference>
<dbReference type="RefSeq" id="WP_144350805.1">
    <property type="nucleotide sequence ID" value="NZ_CP036259.1"/>
</dbReference>
<evidence type="ECO:0000313" key="3">
    <source>
        <dbReference type="Proteomes" id="UP000320776"/>
    </source>
</evidence>
<reference evidence="2 3" key="1">
    <citation type="submission" date="2019-02" db="EMBL/GenBank/DDBJ databases">
        <title>Closed genome of Sporomusa termitida DSM 4440.</title>
        <authorList>
            <person name="Poehlein A."/>
            <person name="Daniel R."/>
        </authorList>
    </citation>
    <scope>NUCLEOTIDE SEQUENCE [LARGE SCALE GENOMIC DNA]</scope>
    <source>
        <strain evidence="2 3">DSM 4440</strain>
    </source>
</reference>
<dbReference type="InterPro" id="IPR011009">
    <property type="entry name" value="Kinase-like_dom_sf"/>
</dbReference>
<accession>A0A517DVE3</accession>
<dbReference type="GO" id="GO:0016740">
    <property type="term" value="F:transferase activity"/>
    <property type="evidence" value="ECO:0007669"/>
    <property type="project" value="UniProtKB-KW"/>
</dbReference>
<protein>
    <submittedName>
        <fullName evidence="2">Phosphotransferase enzyme family protein</fullName>
    </submittedName>
</protein>
<dbReference type="PANTHER" id="PTHR21310:SF15">
    <property type="entry name" value="AMINOGLYCOSIDE PHOSPHOTRANSFERASE DOMAIN-CONTAINING PROTEIN"/>
    <property type="match status" value="1"/>
</dbReference>
<dbReference type="InterPro" id="IPR002575">
    <property type="entry name" value="Aminoglycoside_PTrfase"/>
</dbReference>
<dbReference type="Pfam" id="PF01636">
    <property type="entry name" value="APH"/>
    <property type="match status" value="1"/>
</dbReference>
<sequence length="304" mass="34916">MEKNKEQVMDIMEKYNIKLNNDTLVFNESGLDFQVVFVTDQLGNEWVLRFPRRQDVIPKTKMEKNILDIVNQYISLFQSPIWSIYTEELIAYKKLNGVPAGTIDPEQQAYVWEIDINNVPAIFHQTLGKALVALHRIPKERATEAGMVVHTPAEARQSMKRRMNAVKEKYGVGEALWHRWQTWLNDHESWPSETGFIHGEVHAGHILIDKDAKVTGLIDWTEAKVTDMSNDFVAHYMTFGEEGLDSLIEAYKQSGGYFWPKMKEHIIELTAAYPVAIAEFATISGLDEYEQMARNVLEVNGELI</sequence>
<dbReference type="PANTHER" id="PTHR21310">
    <property type="entry name" value="AMINOGLYCOSIDE PHOSPHOTRANSFERASE-RELATED-RELATED"/>
    <property type="match status" value="1"/>
</dbReference>
<keyword evidence="2" id="KW-0808">Transferase</keyword>
<name>A0A517DVE3_9FIRM</name>
<dbReference type="Gene3D" id="3.30.200.20">
    <property type="entry name" value="Phosphorylase Kinase, domain 1"/>
    <property type="match status" value="1"/>
</dbReference>
<proteinExistence type="predicted"/>
<dbReference type="EMBL" id="CP036259">
    <property type="protein sequence ID" value="QDR81303.1"/>
    <property type="molecule type" value="Genomic_DNA"/>
</dbReference>